<accession>A0A9D4KSG8</accession>
<protein>
    <submittedName>
        <fullName evidence="1">Uncharacterized protein</fullName>
    </submittedName>
</protein>
<reference evidence="1" key="2">
    <citation type="submission" date="2020-11" db="EMBL/GenBank/DDBJ databases">
        <authorList>
            <person name="McCartney M.A."/>
            <person name="Auch B."/>
            <person name="Kono T."/>
            <person name="Mallez S."/>
            <person name="Becker A."/>
            <person name="Gohl D.M."/>
            <person name="Silverstein K.A.T."/>
            <person name="Koren S."/>
            <person name="Bechman K.B."/>
            <person name="Herman A."/>
            <person name="Abrahante J.E."/>
            <person name="Garbe J."/>
        </authorList>
    </citation>
    <scope>NUCLEOTIDE SEQUENCE</scope>
    <source>
        <strain evidence="1">Duluth1</strain>
        <tissue evidence="1">Whole animal</tissue>
    </source>
</reference>
<name>A0A9D4KSG8_DREPO</name>
<dbReference type="AlphaFoldDB" id="A0A9D4KSG8"/>
<proteinExistence type="predicted"/>
<dbReference type="EMBL" id="JAIWYP010000003">
    <property type="protein sequence ID" value="KAH3844893.1"/>
    <property type="molecule type" value="Genomic_DNA"/>
</dbReference>
<evidence type="ECO:0000313" key="2">
    <source>
        <dbReference type="Proteomes" id="UP000828390"/>
    </source>
</evidence>
<evidence type="ECO:0000313" key="1">
    <source>
        <dbReference type="EMBL" id="KAH3844893.1"/>
    </source>
</evidence>
<organism evidence="1 2">
    <name type="scientific">Dreissena polymorpha</name>
    <name type="common">Zebra mussel</name>
    <name type="synonym">Mytilus polymorpha</name>
    <dbReference type="NCBI Taxonomy" id="45954"/>
    <lineage>
        <taxon>Eukaryota</taxon>
        <taxon>Metazoa</taxon>
        <taxon>Spiralia</taxon>
        <taxon>Lophotrochozoa</taxon>
        <taxon>Mollusca</taxon>
        <taxon>Bivalvia</taxon>
        <taxon>Autobranchia</taxon>
        <taxon>Heteroconchia</taxon>
        <taxon>Euheterodonta</taxon>
        <taxon>Imparidentia</taxon>
        <taxon>Neoheterodontei</taxon>
        <taxon>Myida</taxon>
        <taxon>Dreissenoidea</taxon>
        <taxon>Dreissenidae</taxon>
        <taxon>Dreissena</taxon>
    </lineage>
</organism>
<gene>
    <name evidence="1" type="ORF">DPMN_087159</name>
</gene>
<sequence>MVTEAERMNKTLSSRPYAERLEWSLEKEARTRNSALGRMKNVLNGHWNRTLEQETQQWAV</sequence>
<keyword evidence="2" id="KW-1185">Reference proteome</keyword>
<comment type="caution">
    <text evidence="1">The sequence shown here is derived from an EMBL/GenBank/DDBJ whole genome shotgun (WGS) entry which is preliminary data.</text>
</comment>
<dbReference type="Proteomes" id="UP000828390">
    <property type="component" value="Unassembled WGS sequence"/>
</dbReference>
<reference evidence="1" key="1">
    <citation type="journal article" date="2019" name="bioRxiv">
        <title>The Genome of the Zebra Mussel, Dreissena polymorpha: A Resource for Invasive Species Research.</title>
        <authorList>
            <person name="McCartney M.A."/>
            <person name="Auch B."/>
            <person name="Kono T."/>
            <person name="Mallez S."/>
            <person name="Zhang Y."/>
            <person name="Obille A."/>
            <person name="Becker A."/>
            <person name="Abrahante J.E."/>
            <person name="Garbe J."/>
            <person name="Badalamenti J.P."/>
            <person name="Herman A."/>
            <person name="Mangelson H."/>
            <person name="Liachko I."/>
            <person name="Sullivan S."/>
            <person name="Sone E.D."/>
            <person name="Koren S."/>
            <person name="Silverstein K.A.T."/>
            <person name="Beckman K.B."/>
            <person name="Gohl D.M."/>
        </authorList>
    </citation>
    <scope>NUCLEOTIDE SEQUENCE</scope>
    <source>
        <strain evidence="1">Duluth1</strain>
        <tissue evidence="1">Whole animal</tissue>
    </source>
</reference>